<accession>A0A2Z3GVR8</accession>
<feature type="signal peptide" evidence="2">
    <location>
        <begin position="1"/>
        <end position="18"/>
    </location>
</feature>
<reference evidence="5" key="1">
    <citation type="submission" date="2018-04" db="EMBL/GenBank/DDBJ databases">
        <title>Complete genome of Antarctic heterotrophic bacterium Hymenobacter nivis.</title>
        <authorList>
            <person name="Terashima M."/>
        </authorList>
    </citation>
    <scope>NUCLEOTIDE SEQUENCE [LARGE SCALE GENOMIC DNA]</scope>
    <source>
        <strain evidence="5">NBRC 111535</strain>
    </source>
</reference>
<dbReference type="Proteomes" id="UP000245999">
    <property type="component" value="Chromosome"/>
</dbReference>
<proteinExistence type="predicted"/>
<evidence type="ECO:0000256" key="2">
    <source>
        <dbReference type="SAM" id="SignalP"/>
    </source>
</evidence>
<feature type="domain" description="Putative auto-transporter adhesin head GIN" evidence="3">
    <location>
        <begin position="41"/>
        <end position="167"/>
    </location>
</feature>
<dbReference type="KEGG" id="hnv:DDQ68_08465"/>
<dbReference type="RefSeq" id="WP_109655906.1">
    <property type="nucleotide sequence ID" value="NZ_CP029145.1"/>
</dbReference>
<gene>
    <name evidence="4" type="ORF">DDQ68_08465</name>
</gene>
<feature type="region of interest" description="Disordered" evidence="1">
    <location>
        <begin position="244"/>
        <end position="266"/>
    </location>
</feature>
<dbReference type="Pfam" id="PF10988">
    <property type="entry name" value="DUF2807"/>
    <property type="match status" value="1"/>
</dbReference>
<dbReference type="PANTHER" id="PTHR39200:SF1">
    <property type="entry name" value="AUTO-TRANSPORTER ADHESIN HEAD GIN DOMAIN-CONTAINING PROTEIN-RELATED"/>
    <property type="match status" value="1"/>
</dbReference>
<keyword evidence="5" id="KW-1185">Reference proteome</keyword>
<keyword evidence="2" id="KW-0732">Signal</keyword>
<evidence type="ECO:0000313" key="4">
    <source>
        <dbReference type="EMBL" id="AWM32810.1"/>
    </source>
</evidence>
<feature type="chain" id="PRO_5016465289" description="Putative auto-transporter adhesin head GIN domain-containing protein" evidence="2">
    <location>
        <begin position="19"/>
        <end position="266"/>
    </location>
</feature>
<dbReference type="AlphaFoldDB" id="A0A2Z3GVR8"/>
<protein>
    <recommendedName>
        <fullName evidence="3">Putative auto-transporter adhesin head GIN domain-containing protein</fullName>
    </recommendedName>
</protein>
<evidence type="ECO:0000313" key="5">
    <source>
        <dbReference type="Proteomes" id="UP000245999"/>
    </source>
</evidence>
<organism evidence="4 5">
    <name type="scientific">Hymenobacter nivis</name>
    <dbReference type="NCBI Taxonomy" id="1850093"/>
    <lineage>
        <taxon>Bacteria</taxon>
        <taxon>Pseudomonadati</taxon>
        <taxon>Bacteroidota</taxon>
        <taxon>Cytophagia</taxon>
        <taxon>Cytophagales</taxon>
        <taxon>Hymenobacteraceae</taxon>
        <taxon>Hymenobacter</taxon>
    </lineage>
</organism>
<name>A0A2Z3GVR8_9BACT</name>
<dbReference type="PANTHER" id="PTHR39200">
    <property type="entry name" value="HYPOTHETICAL EXPORTED PROTEIN"/>
    <property type="match status" value="1"/>
</dbReference>
<dbReference type="EMBL" id="CP029145">
    <property type="protein sequence ID" value="AWM32810.1"/>
    <property type="molecule type" value="Genomic_DNA"/>
</dbReference>
<dbReference type="Gene3D" id="2.160.20.120">
    <property type="match status" value="1"/>
</dbReference>
<dbReference type="InterPro" id="IPR021255">
    <property type="entry name" value="DUF2807"/>
</dbReference>
<sequence>MKLFRLLLPALVLGTTVAAVPPAAPTTTPAPTAQEVRDVPAFTKVNLATSVAVEVQQGSPQQVVAEGAPDDLAQLRTTVDGGRLLIETKSGADWKEFLRSHRNLGKVTVRITMPTINALSVSSSGSLRAPSVRADNLTLSVSSSGSVDVAQVQATHVRAAVSSSGHVGIGQLQATELHSALSSSGSIKVASGTCPRHEVAISGSGSVAAPDLRSAACEARISGSGSCRVQTTETLDARISGSGEVFVTGNPKTTSRTSGSGGVRRG</sequence>
<evidence type="ECO:0000259" key="3">
    <source>
        <dbReference type="Pfam" id="PF10988"/>
    </source>
</evidence>
<evidence type="ECO:0000256" key="1">
    <source>
        <dbReference type="SAM" id="MobiDB-lite"/>
    </source>
</evidence>
<dbReference type="OrthoDB" id="680270at2"/>